<dbReference type="PROSITE" id="PS50977">
    <property type="entry name" value="HTH_TETR_2"/>
    <property type="match status" value="1"/>
</dbReference>
<sequence>MDTKSLIIDIATKLFQKQGYTGTGLNEILKLGHLTKGALYHHFPGGKEELLLACIRSLHEAIAEDIESIFERQPTTAEAIGAVLDRLIFLYETEGTIAGYTISSVVSGIDTLSDPVRRACAQLYVEMQGIFRRRLAEDGLAAEKASSLALMVNASLEGGIVLCLTTQSTEPLLAIKQWLPTMIKELESSE</sequence>
<keyword evidence="7" id="KW-1185">Reference proteome</keyword>
<dbReference type="InterPro" id="IPR036271">
    <property type="entry name" value="Tet_transcr_reg_TetR-rel_C_sf"/>
</dbReference>
<feature type="DNA-binding region" description="H-T-H motif" evidence="4">
    <location>
        <begin position="24"/>
        <end position="43"/>
    </location>
</feature>
<keyword evidence="2 4" id="KW-0238">DNA-binding</keyword>
<protein>
    <submittedName>
        <fullName evidence="6">TetR/AcrR family transcriptional regulator</fullName>
    </submittedName>
</protein>
<keyword evidence="1" id="KW-0805">Transcription regulation</keyword>
<comment type="caution">
    <text evidence="6">The sequence shown here is derived from an EMBL/GenBank/DDBJ whole genome shotgun (WGS) entry which is preliminary data.</text>
</comment>
<dbReference type="SUPFAM" id="SSF46689">
    <property type="entry name" value="Homeodomain-like"/>
    <property type="match status" value="1"/>
</dbReference>
<evidence type="ECO:0000256" key="1">
    <source>
        <dbReference type="ARBA" id="ARBA00023015"/>
    </source>
</evidence>
<dbReference type="GO" id="GO:0003677">
    <property type="term" value="F:DNA binding"/>
    <property type="evidence" value="ECO:0007669"/>
    <property type="project" value="UniProtKB-UniRule"/>
</dbReference>
<evidence type="ECO:0000256" key="4">
    <source>
        <dbReference type="PROSITE-ProRule" id="PRU00335"/>
    </source>
</evidence>
<evidence type="ECO:0000259" key="5">
    <source>
        <dbReference type="PROSITE" id="PS50977"/>
    </source>
</evidence>
<evidence type="ECO:0000313" key="7">
    <source>
        <dbReference type="Proteomes" id="UP000310636"/>
    </source>
</evidence>
<feature type="domain" description="HTH tetR-type" evidence="5">
    <location>
        <begin position="1"/>
        <end position="61"/>
    </location>
</feature>
<dbReference type="PRINTS" id="PR00455">
    <property type="entry name" value="HTHTETR"/>
</dbReference>
<dbReference type="InterPro" id="IPR001647">
    <property type="entry name" value="HTH_TetR"/>
</dbReference>
<organism evidence="6 7">
    <name type="scientific">Cohnella fermenti</name>
    <dbReference type="NCBI Taxonomy" id="2565925"/>
    <lineage>
        <taxon>Bacteria</taxon>
        <taxon>Bacillati</taxon>
        <taxon>Bacillota</taxon>
        <taxon>Bacilli</taxon>
        <taxon>Bacillales</taxon>
        <taxon>Paenibacillaceae</taxon>
        <taxon>Cohnella</taxon>
    </lineage>
</organism>
<dbReference type="InterPro" id="IPR009057">
    <property type="entry name" value="Homeodomain-like_sf"/>
</dbReference>
<name>A0A4S4C6Y8_9BACL</name>
<dbReference type="SUPFAM" id="SSF48498">
    <property type="entry name" value="Tetracyclin repressor-like, C-terminal domain"/>
    <property type="match status" value="1"/>
</dbReference>
<evidence type="ECO:0000256" key="2">
    <source>
        <dbReference type="ARBA" id="ARBA00023125"/>
    </source>
</evidence>
<dbReference type="Gene3D" id="1.10.357.10">
    <property type="entry name" value="Tetracycline Repressor, domain 2"/>
    <property type="match status" value="1"/>
</dbReference>
<dbReference type="OrthoDB" id="9810023at2"/>
<reference evidence="6 7" key="1">
    <citation type="submission" date="2019-04" db="EMBL/GenBank/DDBJ databases">
        <title>Cohnella sp. nov. isolated from preserved vegetables.</title>
        <authorList>
            <person name="Lin S.-Y."/>
            <person name="Hung M.-H."/>
            <person name="Young C.-C."/>
        </authorList>
    </citation>
    <scope>NUCLEOTIDE SEQUENCE [LARGE SCALE GENOMIC DNA]</scope>
    <source>
        <strain evidence="6 7">CC-MHH1044</strain>
    </source>
</reference>
<keyword evidence="3" id="KW-0804">Transcription</keyword>
<proteinExistence type="predicted"/>
<dbReference type="AlphaFoldDB" id="A0A4S4C6Y8"/>
<dbReference type="Proteomes" id="UP000310636">
    <property type="component" value="Unassembled WGS sequence"/>
</dbReference>
<dbReference type="RefSeq" id="WP_136368572.1">
    <property type="nucleotide sequence ID" value="NZ_SSOB01000004.1"/>
</dbReference>
<evidence type="ECO:0000313" key="6">
    <source>
        <dbReference type="EMBL" id="THF83416.1"/>
    </source>
</evidence>
<dbReference type="PANTHER" id="PTHR47506:SF3">
    <property type="entry name" value="HTH-TYPE TRANSCRIPTIONAL REGULATOR LMRA"/>
    <property type="match status" value="1"/>
</dbReference>
<accession>A0A4S4C6Y8</accession>
<gene>
    <name evidence="6" type="ORF">E6C55_04405</name>
</gene>
<dbReference type="InterPro" id="IPR054156">
    <property type="entry name" value="YxaF_TetR_C"/>
</dbReference>
<dbReference type="PANTHER" id="PTHR47506">
    <property type="entry name" value="TRANSCRIPTIONAL REGULATORY PROTEIN"/>
    <property type="match status" value="1"/>
</dbReference>
<dbReference type="EMBL" id="SSOB01000004">
    <property type="protein sequence ID" value="THF83416.1"/>
    <property type="molecule type" value="Genomic_DNA"/>
</dbReference>
<dbReference type="Pfam" id="PF00440">
    <property type="entry name" value="TetR_N"/>
    <property type="match status" value="1"/>
</dbReference>
<evidence type="ECO:0000256" key="3">
    <source>
        <dbReference type="ARBA" id="ARBA00023163"/>
    </source>
</evidence>
<dbReference type="Pfam" id="PF21993">
    <property type="entry name" value="TetR_C_13_2"/>
    <property type="match status" value="1"/>
</dbReference>